<keyword evidence="4" id="KW-0862">Zinc</keyword>
<name>A0A558QRK2_9SPHN</name>
<evidence type="ECO:0000256" key="1">
    <source>
        <dbReference type="ARBA" id="ARBA00022598"/>
    </source>
</evidence>
<dbReference type="PROSITE" id="PS00178">
    <property type="entry name" value="AA_TRNA_LIGASE_I"/>
    <property type="match status" value="1"/>
</dbReference>
<comment type="caution">
    <text evidence="8">The sequence shown here is derived from an EMBL/GenBank/DDBJ whole genome shotgun (WGS) entry which is preliminary data.</text>
</comment>
<dbReference type="InterPro" id="IPR049940">
    <property type="entry name" value="GluQ/Sye"/>
</dbReference>
<keyword evidence="6" id="KW-0030">Aminoacyl-tRNA synthetase</keyword>
<evidence type="ECO:0000313" key="8">
    <source>
        <dbReference type="EMBL" id="TVV69773.1"/>
    </source>
</evidence>
<dbReference type="InterPro" id="IPR014729">
    <property type="entry name" value="Rossmann-like_a/b/a_fold"/>
</dbReference>
<dbReference type="GO" id="GO:0005524">
    <property type="term" value="F:ATP binding"/>
    <property type="evidence" value="ECO:0007669"/>
    <property type="project" value="UniProtKB-KW"/>
</dbReference>
<evidence type="ECO:0000256" key="4">
    <source>
        <dbReference type="ARBA" id="ARBA00022833"/>
    </source>
</evidence>
<protein>
    <recommendedName>
        <fullName evidence="7">Glutamyl/glutaminyl-tRNA synthetase class Ib catalytic domain-containing protein</fullName>
    </recommendedName>
</protein>
<evidence type="ECO:0000256" key="3">
    <source>
        <dbReference type="ARBA" id="ARBA00022741"/>
    </source>
</evidence>
<dbReference type="PANTHER" id="PTHR43311">
    <property type="entry name" value="GLUTAMATE--TRNA LIGASE"/>
    <property type="match status" value="1"/>
</dbReference>
<evidence type="ECO:0000256" key="2">
    <source>
        <dbReference type="ARBA" id="ARBA00022723"/>
    </source>
</evidence>
<sequence>MTASSAPCRQGVAARGDVVTTRFAPSPTGALHLGHAFSAVRAHDLARAAGGRFLLRIEDIDPGRVREAHV</sequence>
<dbReference type="RefSeq" id="WP_238995826.1">
    <property type="nucleotide sequence ID" value="NZ_VNIM01000174.1"/>
</dbReference>
<dbReference type="PANTHER" id="PTHR43311:SF1">
    <property type="entry name" value="GLUTAMYL-Q TRNA(ASP) SYNTHETASE"/>
    <property type="match status" value="1"/>
</dbReference>
<dbReference type="InterPro" id="IPR020058">
    <property type="entry name" value="Glu/Gln-tRNA-synth_Ib_cat-dom"/>
</dbReference>
<feature type="non-terminal residue" evidence="8">
    <location>
        <position position="70"/>
    </location>
</feature>
<gene>
    <name evidence="8" type="ORF">FOY91_20830</name>
</gene>
<evidence type="ECO:0000256" key="5">
    <source>
        <dbReference type="ARBA" id="ARBA00022840"/>
    </source>
</evidence>
<dbReference type="InterPro" id="IPR000924">
    <property type="entry name" value="Glu/Gln-tRNA-synth"/>
</dbReference>
<proteinExistence type="predicted"/>
<dbReference type="EMBL" id="VNIM01000174">
    <property type="protein sequence ID" value="TVV69773.1"/>
    <property type="molecule type" value="Genomic_DNA"/>
</dbReference>
<accession>A0A558QRK2</accession>
<keyword evidence="5" id="KW-0067">ATP-binding</keyword>
<evidence type="ECO:0000313" key="9">
    <source>
        <dbReference type="Proteomes" id="UP000318681"/>
    </source>
</evidence>
<dbReference type="GO" id="GO:0006424">
    <property type="term" value="P:glutamyl-tRNA aminoacylation"/>
    <property type="evidence" value="ECO:0007669"/>
    <property type="project" value="TreeGrafter"/>
</dbReference>
<dbReference type="AlphaFoldDB" id="A0A558QRK2"/>
<dbReference type="SUPFAM" id="SSF52374">
    <property type="entry name" value="Nucleotidylyl transferase"/>
    <property type="match status" value="1"/>
</dbReference>
<dbReference type="GO" id="GO:0005829">
    <property type="term" value="C:cytosol"/>
    <property type="evidence" value="ECO:0007669"/>
    <property type="project" value="TreeGrafter"/>
</dbReference>
<dbReference type="Pfam" id="PF00749">
    <property type="entry name" value="tRNA-synt_1c"/>
    <property type="match status" value="1"/>
</dbReference>
<feature type="domain" description="Glutamyl/glutaminyl-tRNA synthetase class Ib catalytic" evidence="7">
    <location>
        <begin position="19"/>
        <end position="66"/>
    </location>
</feature>
<keyword evidence="1" id="KW-0436">Ligase</keyword>
<keyword evidence="3" id="KW-0547">Nucleotide-binding</keyword>
<dbReference type="PRINTS" id="PR00987">
    <property type="entry name" value="TRNASYNTHGLU"/>
</dbReference>
<dbReference type="GO" id="GO:0004818">
    <property type="term" value="F:glutamate-tRNA ligase activity"/>
    <property type="evidence" value="ECO:0007669"/>
    <property type="project" value="TreeGrafter"/>
</dbReference>
<reference evidence="8 9" key="1">
    <citation type="submission" date="2019-07" db="EMBL/GenBank/DDBJ databases">
        <title>Sphingomonas solaris sp. nov., isolated from a solar panel from Boston, Massachusetts.</title>
        <authorList>
            <person name="Tanner K."/>
            <person name="Pascual J."/>
            <person name="Mancuso C."/>
            <person name="Pereto J."/>
            <person name="Khalil A."/>
            <person name="Vilanova C."/>
        </authorList>
    </citation>
    <scope>NUCLEOTIDE SEQUENCE [LARGE SCALE GENOMIC DNA]</scope>
    <source>
        <strain evidence="8 9">R4DWN</strain>
    </source>
</reference>
<dbReference type="Gene3D" id="3.40.50.620">
    <property type="entry name" value="HUPs"/>
    <property type="match status" value="1"/>
</dbReference>
<dbReference type="InterPro" id="IPR001412">
    <property type="entry name" value="aa-tRNA-synth_I_CS"/>
</dbReference>
<keyword evidence="9" id="KW-1185">Reference proteome</keyword>
<organism evidence="8 9">
    <name type="scientific">Alterirhizorhabdus solaris</name>
    <dbReference type="NCBI Taxonomy" id="2529389"/>
    <lineage>
        <taxon>Bacteria</taxon>
        <taxon>Pseudomonadati</taxon>
        <taxon>Pseudomonadota</taxon>
        <taxon>Alphaproteobacteria</taxon>
        <taxon>Sphingomonadales</taxon>
        <taxon>Rhizorhabdaceae</taxon>
        <taxon>Alterirhizorhabdus</taxon>
    </lineage>
</organism>
<keyword evidence="2" id="KW-0479">Metal-binding</keyword>
<dbReference type="Proteomes" id="UP000318681">
    <property type="component" value="Unassembled WGS sequence"/>
</dbReference>
<evidence type="ECO:0000259" key="7">
    <source>
        <dbReference type="Pfam" id="PF00749"/>
    </source>
</evidence>
<evidence type="ECO:0000256" key="6">
    <source>
        <dbReference type="ARBA" id="ARBA00023146"/>
    </source>
</evidence>